<dbReference type="EMBL" id="MFBL01000007">
    <property type="protein sequence ID" value="OGE05557.1"/>
    <property type="molecule type" value="Genomic_DNA"/>
</dbReference>
<dbReference type="GO" id="GO:0004029">
    <property type="term" value="F:aldehyde dehydrogenase (NAD+) activity"/>
    <property type="evidence" value="ECO:0007669"/>
    <property type="project" value="TreeGrafter"/>
</dbReference>
<organism evidence="2 3">
    <name type="scientific">Candidatus Curtissbacteria bacterium RIFCSPHIGHO2_12_FULL_41_17</name>
    <dbReference type="NCBI Taxonomy" id="1797722"/>
    <lineage>
        <taxon>Bacteria</taxon>
        <taxon>Candidatus Curtissiibacteriota</taxon>
    </lineage>
</organism>
<accession>A0A1F5HN24</accession>
<dbReference type="Proteomes" id="UP000178369">
    <property type="component" value="Unassembled WGS sequence"/>
</dbReference>
<feature type="domain" description="NAD-dependent epimerase/dehydratase" evidence="1">
    <location>
        <begin position="4"/>
        <end position="205"/>
    </location>
</feature>
<dbReference type="PANTHER" id="PTHR48079">
    <property type="entry name" value="PROTEIN YEEZ"/>
    <property type="match status" value="1"/>
</dbReference>
<dbReference type="InterPro" id="IPR036291">
    <property type="entry name" value="NAD(P)-bd_dom_sf"/>
</dbReference>
<reference evidence="2 3" key="1">
    <citation type="journal article" date="2016" name="Nat. Commun.">
        <title>Thousands of microbial genomes shed light on interconnected biogeochemical processes in an aquifer system.</title>
        <authorList>
            <person name="Anantharaman K."/>
            <person name="Brown C.T."/>
            <person name="Hug L.A."/>
            <person name="Sharon I."/>
            <person name="Castelle C.J."/>
            <person name="Probst A.J."/>
            <person name="Thomas B.C."/>
            <person name="Singh A."/>
            <person name="Wilkins M.J."/>
            <person name="Karaoz U."/>
            <person name="Brodie E.L."/>
            <person name="Williams K.H."/>
            <person name="Hubbard S.S."/>
            <person name="Banfield J.F."/>
        </authorList>
    </citation>
    <scope>NUCLEOTIDE SEQUENCE [LARGE SCALE GENOMIC DNA]</scope>
</reference>
<dbReference type="SUPFAM" id="SSF51735">
    <property type="entry name" value="NAD(P)-binding Rossmann-fold domains"/>
    <property type="match status" value="1"/>
</dbReference>
<gene>
    <name evidence="2" type="ORF">A3F45_00595</name>
</gene>
<evidence type="ECO:0000259" key="1">
    <source>
        <dbReference type="Pfam" id="PF01370"/>
    </source>
</evidence>
<comment type="caution">
    <text evidence="2">The sequence shown here is derived from an EMBL/GenBank/DDBJ whole genome shotgun (WGS) entry which is preliminary data.</text>
</comment>
<dbReference type="InterPro" id="IPR051783">
    <property type="entry name" value="NAD(P)-dependent_oxidoreduct"/>
</dbReference>
<dbReference type="InterPro" id="IPR001509">
    <property type="entry name" value="Epimerase_deHydtase"/>
</dbReference>
<evidence type="ECO:0000313" key="2">
    <source>
        <dbReference type="EMBL" id="OGE05557.1"/>
    </source>
</evidence>
<proteinExistence type="predicted"/>
<dbReference type="PANTHER" id="PTHR48079:SF6">
    <property type="entry name" value="NAD(P)-BINDING DOMAIN-CONTAINING PROTEIN-RELATED"/>
    <property type="match status" value="1"/>
</dbReference>
<dbReference type="AlphaFoldDB" id="A0A1F5HN24"/>
<protein>
    <recommendedName>
        <fullName evidence="1">NAD-dependent epimerase/dehydratase domain-containing protein</fullName>
    </recommendedName>
</protein>
<sequence>MNKIFVTGASGFVGLHLVPILISKGYKVSALTRYKNESKLVNPKAEIIVGDLAIIGNWQKKIKGQDIIVHLAAEISSKDPSLFERNNVKATQNLIHAAQKAKVKKIILFSSAAVTSIRKDLYAQTKKLQEKIVIKSGIDYVILRPSMIYGPGDTKNIGWLIKIISKLPAIPLPGGGHFGRQPVFVADICKIVFKLIGNNYEKKIFEIHGIEYVSMRKMVNVITKRLTTPKIVFPIPLFFLKANFWILEKILPNPKFTSDQIDSLVWGEKFKGDKWPEIFDIMPTSFEAGINKMIPKK</sequence>
<dbReference type="Pfam" id="PF01370">
    <property type="entry name" value="Epimerase"/>
    <property type="match status" value="1"/>
</dbReference>
<dbReference type="GO" id="GO:0005737">
    <property type="term" value="C:cytoplasm"/>
    <property type="evidence" value="ECO:0007669"/>
    <property type="project" value="TreeGrafter"/>
</dbReference>
<dbReference type="Gene3D" id="3.40.50.720">
    <property type="entry name" value="NAD(P)-binding Rossmann-like Domain"/>
    <property type="match status" value="1"/>
</dbReference>
<evidence type="ECO:0000313" key="3">
    <source>
        <dbReference type="Proteomes" id="UP000178369"/>
    </source>
</evidence>
<name>A0A1F5HN24_9BACT</name>